<protein>
    <submittedName>
        <fullName evidence="2">Uncharacterized protein</fullName>
    </submittedName>
</protein>
<reference evidence="2" key="1">
    <citation type="submission" date="2021-01" db="EMBL/GenBank/DDBJ databases">
        <authorList>
            <person name="Corre E."/>
            <person name="Pelletier E."/>
            <person name="Niang G."/>
            <person name="Scheremetjew M."/>
            <person name="Finn R."/>
            <person name="Kale V."/>
            <person name="Holt S."/>
            <person name="Cochrane G."/>
            <person name="Meng A."/>
            <person name="Brown T."/>
            <person name="Cohen L."/>
        </authorList>
    </citation>
    <scope>NUCLEOTIDE SEQUENCE</scope>
    <source>
        <strain evidence="2">PLY182g</strain>
    </source>
</reference>
<gene>
    <name evidence="2" type="ORF">CPEL01642_LOCUS14956</name>
</gene>
<name>A0A7S0LFY4_9EUKA</name>
<dbReference type="EMBL" id="HBEY01031448">
    <property type="protein sequence ID" value="CAD8611578.1"/>
    <property type="molecule type" value="Transcribed_RNA"/>
</dbReference>
<organism evidence="2">
    <name type="scientific">Coccolithus braarudii</name>
    <dbReference type="NCBI Taxonomy" id="221442"/>
    <lineage>
        <taxon>Eukaryota</taxon>
        <taxon>Haptista</taxon>
        <taxon>Haptophyta</taxon>
        <taxon>Prymnesiophyceae</taxon>
        <taxon>Coccolithales</taxon>
        <taxon>Coccolithaceae</taxon>
        <taxon>Coccolithus</taxon>
    </lineage>
</organism>
<evidence type="ECO:0000313" key="2">
    <source>
        <dbReference type="EMBL" id="CAD8611578.1"/>
    </source>
</evidence>
<dbReference type="AlphaFoldDB" id="A0A7S0LFY4"/>
<sequence length="112" mass="11799">MLADGVEGSEIRAAGCGGGGSEGSGSRYAHTRSDALSGFDLSSESEEGSSIEEGPPAQQMRCRVTERGVEWEGGDLPTEGGGSLVCKLTPALLREHESKFPRWMEVKMVPKG</sequence>
<evidence type="ECO:0000256" key="1">
    <source>
        <dbReference type="SAM" id="MobiDB-lite"/>
    </source>
</evidence>
<proteinExistence type="predicted"/>
<feature type="region of interest" description="Disordered" evidence="1">
    <location>
        <begin position="1"/>
        <end position="61"/>
    </location>
</feature>
<accession>A0A7S0LFY4</accession>